<feature type="compositionally biased region" description="Acidic residues" evidence="1">
    <location>
        <begin position="472"/>
        <end position="481"/>
    </location>
</feature>
<dbReference type="PANTHER" id="PTHR47458">
    <property type="entry name" value="SMAD/FHA DOMAIN-CONTAINING PROTEIN"/>
    <property type="match status" value="1"/>
</dbReference>
<feature type="region of interest" description="Disordered" evidence="1">
    <location>
        <begin position="369"/>
        <end position="427"/>
    </location>
</feature>
<accession>A0AAE1XH12</accession>
<dbReference type="AlphaFoldDB" id="A0AAE1XH12"/>
<sequence length="522" mass="56751">MLSFLSMLTELAFAFVFREVQKPSCVSEGGSLKRKPEEYGAENKRLKGIGIGASDGPISLDDFRSLQRSNMRIEELEHDRKRLKKELEREKAAREEAWAKVSALELEISAAMRDLDFERRRLKGARERIMLRETQLRAFYSTTEEISVLFAKQQEQLKAMQRTLEDEENYETTSFDADINPGDGIENRSMVRNKEEAHQSNSIAKAGSGAHHSHGTDQEVEFTSAEYNVNGGFGSDINGVGTAPILDGDAVGTEQIPETEGVGTSPIFEGNAAETEQVLETESLVIPSGRNRNLNKWSTLDPDAMLVDSTNLEESQQHAEKVCREPSNHPHSNSPVKVQDPMEDTEGGGTIKTADLLASEVAGSWACSTAPSVHGENDSPGSKNYVHGENDTPGSKNYDEESAIPVHDSSSLVAESQNIPSTKSEAAAQRVLERRALSEMIGIVAPDLREQFSRAVASADQVGSERGVASDSDSDTEGCSDNDDRNEAGNQGTSDAETIGSDRAMSGDQMDGDDDTQADSVG</sequence>
<comment type="caution">
    <text evidence="2">The sequence shown here is derived from an EMBL/GenBank/DDBJ whole genome shotgun (WGS) entry which is preliminary data.</text>
</comment>
<keyword evidence="3" id="KW-1185">Reference proteome</keyword>
<name>A0AAE1XH12_9LAMI</name>
<feature type="region of interest" description="Disordered" evidence="1">
    <location>
        <begin position="314"/>
        <end position="346"/>
    </location>
</feature>
<evidence type="ECO:0000313" key="2">
    <source>
        <dbReference type="EMBL" id="KAK4411297.1"/>
    </source>
</evidence>
<feature type="region of interest" description="Disordered" evidence="1">
    <location>
        <begin position="455"/>
        <end position="522"/>
    </location>
</feature>
<evidence type="ECO:0000313" key="3">
    <source>
        <dbReference type="Proteomes" id="UP001289374"/>
    </source>
</evidence>
<feature type="compositionally biased region" description="Basic and acidic residues" evidence="1">
    <location>
        <begin position="315"/>
        <end position="328"/>
    </location>
</feature>
<organism evidence="2 3">
    <name type="scientific">Sesamum angolense</name>
    <dbReference type="NCBI Taxonomy" id="2727404"/>
    <lineage>
        <taxon>Eukaryota</taxon>
        <taxon>Viridiplantae</taxon>
        <taxon>Streptophyta</taxon>
        <taxon>Embryophyta</taxon>
        <taxon>Tracheophyta</taxon>
        <taxon>Spermatophyta</taxon>
        <taxon>Magnoliopsida</taxon>
        <taxon>eudicotyledons</taxon>
        <taxon>Gunneridae</taxon>
        <taxon>Pentapetalae</taxon>
        <taxon>asterids</taxon>
        <taxon>lamiids</taxon>
        <taxon>Lamiales</taxon>
        <taxon>Pedaliaceae</taxon>
        <taxon>Sesamum</taxon>
    </lineage>
</organism>
<dbReference type="PANTHER" id="PTHR47458:SF1">
    <property type="entry name" value="SMAD_FHA DOMAIN-CONTAINING PROTEIN"/>
    <property type="match status" value="1"/>
</dbReference>
<dbReference type="EMBL" id="JACGWL010000001">
    <property type="protein sequence ID" value="KAK4411297.1"/>
    <property type="molecule type" value="Genomic_DNA"/>
</dbReference>
<protein>
    <submittedName>
        <fullName evidence="2">Uncharacterized protein</fullName>
    </submittedName>
</protein>
<proteinExistence type="predicted"/>
<feature type="compositionally biased region" description="Polar residues" evidence="1">
    <location>
        <begin position="408"/>
        <end position="424"/>
    </location>
</feature>
<feature type="compositionally biased region" description="Acidic residues" evidence="1">
    <location>
        <begin position="510"/>
        <end position="522"/>
    </location>
</feature>
<reference evidence="2" key="1">
    <citation type="submission" date="2020-06" db="EMBL/GenBank/DDBJ databases">
        <authorList>
            <person name="Li T."/>
            <person name="Hu X."/>
            <person name="Zhang T."/>
            <person name="Song X."/>
            <person name="Zhang H."/>
            <person name="Dai N."/>
            <person name="Sheng W."/>
            <person name="Hou X."/>
            <person name="Wei L."/>
        </authorList>
    </citation>
    <scope>NUCLEOTIDE SEQUENCE</scope>
    <source>
        <strain evidence="2">K16</strain>
        <tissue evidence="2">Leaf</tissue>
    </source>
</reference>
<dbReference type="Proteomes" id="UP001289374">
    <property type="component" value="Unassembled WGS sequence"/>
</dbReference>
<gene>
    <name evidence="2" type="ORF">Sango_0202700</name>
</gene>
<feature type="region of interest" description="Disordered" evidence="1">
    <location>
        <begin position="162"/>
        <end position="218"/>
    </location>
</feature>
<reference evidence="2" key="2">
    <citation type="journal article" date="2024" name="Plant">
        <title>Genomic evolution and insights into agronomic trait innovations of Sesamum species.</title>
        <authorList>
            <person name="Miao H."/>
            <person name="Wang L."/>
            <person name="Qu L."/>
            <person name="Liu H."/>
            <person name="Sun Y."/>
            <person name="Le M."/>
            <person name="Wang Q."/>
            <person name="Wei S."/>
            <person name="Zheng Y."/>
            <person name="Lin W."/>
            <person name="Duan Y."/>
            <person name="Cao H."/>
            <person name="Xiong S."/>
            <person name="Wang X."/>
            <person name="Wei L."/>
            <person name="Li C."/>
            <person name="Ma Q."/>
            <person name="Ju M."/>
            <person name="Zhao R."/>
            <person name="Li G."/>
            <person name="Mu C."/>
            <person name="Tian Q."/>
            <person name="Mei H."/>
            <person name="Zhang T."/>
            <person name="Gao T."/>
            <person name="Zhang H."/>
        </authorList>
    </citation>
    <scope>NUCLEOTIDE SEQUENCE</scope>
    <source>
        <strain evidence="2">K16</strain>
    </source>
</reference>
<evidence type="ECO:0000256" key="1">
    <source>
        <dbReference type="SAM" id="MobiDB-lite"/>
    </source>
</evidence>